<gene>
    <name evidence="2" type="ORF">CT0861_03949</name>
</gene>
<evidence type="ECO:0000256" key="1">
    <source>
        <dbReference type="SAM" id="Phobius"/>
    </source>
</evidence>
<evidence type="ECO:0000313" key="3">
    <source>
        <dbReference type="Proteomes" id="UP000076552"/>
    </source>
</evidence>
<dbReference type="Proteomes" id="UP000076552">
    <property type="component" value="Unassembled WGS sequence"/>
</dbReference>
<keyword evidence="1" id="KW-0812">Transmembrane</keyword>
<keyword evidence="1" id="KW-0472">Membrane</keyword>
<keyword evidence="3" id="KW-1185">Reference proteome</keyword>
<comment type="caution">
    <text evidence="2">The sequence shown here is derived from an EMBL/GenBank/DDBJ whole genome shotgun (WGS) entry which is preliminary data.</text>
</comment>
<evidence type="ECO:0000313" key="2">
    <source>
        <dbReference type="EMBL" id="KZL69184.1"/>
    </source>
</evidence>
<feature type="transmembrane region" description="Helical" evidence="1">
    <location>
        <begin position="699"/>
        <end position="725"/>
    </location>
</feature>
<name>A0A161VEB2_9PEZI</name>
<protein>
    <submittedName>
        <fullName evidence="2">Uncharacterized protein</fullName>
    </submittedName>
</protein>
<reference evidence="2 3" key="1">
    <citation type="submission" date="2015-06" db="EMBL/GenBank/DDBJ databases">
        <title>Survival trade-offs in plant roots during colonization by closely related pathogenic and mutualistic fungi.</title>
        <authorList>
            <person name="Hacquard S."/>
            <person name="Kracher B."/>
            <person name="Hiruma K."/>
            <person name="Weinman A."/>
            <person name="Muench P."/>
            <person name="Garrido Oter R."/>
            <person name="Ver Loren van Themaat E."/>
            <person name="Dallerey J.-F."/>
            <person name="Damm U."/>
            <person name="Henrissat B."/>
            <person name="Lespinet O."/>
            <person name="Thon M."/>
            <person name="Kemen E."/>
            <person name="McHardy A.C."/>
            <person name="Schulze-Lefert P."/>
            <person name="O'Connell R.J."/>
        </authorList>
    </citation>
    <scope>NUCLEOTIDE SEQUENCE [LARGE SCALE GENOMIC DNA]</scope>
    <source>
        <strain evidence="2 3">0861</strain>
    </source>
</reference>
<dbReference type="STRING" id="708197.A0A161VEB2"/>
<proteinExistence type="predicted"/>
<dbReference type="EMBL" id="LFIV01000112">
    <property type="protein sequence ID" value="KZL69184.1"/>
    <property type="molecule type" value="Genomic_DNA"/>
</dbReference>
<feature type="transmembrane region" description="Helical" evidence="1">
    <location>
        <begin position="77"/>
        <end position="101"/>
    </location>
</feature>
<dbReference type="AlphaFoldDB" id="A0A161VEB2"/>
<accession>A0A161VEB2</accession>
<organism evidence="2 3">
    <name type="scientific">Colletotrichum tofieldiae</name>
    <dbReference type="NCBI Taxonomy" id="708197"/>
    <lineage>
        <taxon>Eukaryota</taxon>
        <taxon>Fungi</taxon>
        <taxon>Dikarya</taxon>
        <taxon>Ascomycota</taxon>
        <taxon>Pezizomycotina</taxon>
        <taxon>Sordariomycetes</taxon>
        <taxon>Hypocreomycetidae</taxon>
        <taxon>Glomerellales</taxon>
        <taxon>Glomerellaceae</taxon>
        <taxon>Colletotrichum</taxon>
        <taxon>Colletotrichum spaethianum species complex</taxon>
    </lineage>
</organism>
<keyword evidence="1" id="KW-1133">Transmembrane helix</keyword>
<feature type="transmembrane region" description="Helical" evidence="1">
    <location>
        <begin position="6"/>
        <end position="36"/>
    </location>
</feature>
<sequence>MIELTVGYVAGFIAAAIVVAQIWCPTAIALVLAGLLRDTETAATWNIASRVIQRTWWPTILQSDSVLTHGARLQVTLISWSVPVIAVLIAITGVVTPLGLYEELDTLDTKIGSFAYIKDIGSFGAGTSERGIHDFSRACSWGHGFTAGPAPCPYSGNSVIVTGGNGTFNFSMPGGYSSKIAPIVREIFSSGTKGRTTVSNFFDIEWRQITSRPDRIVDNGTEVAVGAYRQLESHIMDPSIKVIEGLIVDAKNGGIGLRNHTVPTNVEQGASWFEDILFIEPIASCVNTNLTLDFEITMNNTISTVGIDKLRLTDRGGFVDINQTYPTYDHDNAQANPDLRARAYKAAFLNNAWTMMYFNVTTGNNASEGRKAWSYLNSELGKEFPLGEQSLTNYRALGFSSKYGSYLDLTGSSFNKNKAANWSNPFKVTSTDFQGANIICSGAGARDFSNISNIYVGCGLLRGAPQRVDGGVATALFENHSKWSSSLHSCAAAVRAVVKTVGFSVNGTDGLDSLKVTSINQKNYANLDDAPLWALEDSGLSMDGISAVWGIISPEYATRPNISTVRQPVFHLPGYSDSIGGAALGGPNGIMRYNIPGSDFASDVMETLFGGSTSDGGAMGSSWPFDLAGAASMPVFKRWQAVSNDSERVSEVIKLVWTDVAASAVVGTKGVLGSVNNGAAEEAVTITIQPVGKRIKFRWVFGIPAFVLLLVMSSIAVVLVLSAVLKSSTIAVLRHRLQQLTVGRVLTTFLYPEHSNLIMSSKDWSRLNGDKAVNLGEVPQRSLVSENPVQASHYPPETATEELKAGLMAGDRKPVY</sequence>